<dbReference type="Gene3D" id="1.25.40.10">
    <property type="entry name" value="Tetratricopeptide repeat domain"/>
    <property type="match status" value="1"/>
</dbReference>
<dbReference type="PANTHER" id="PTHR13768:SF2">
    <property type="entry name" value="GAMMA-SOLUBLE NSF ATTACHMENT PROTEIN"/>
    <property type="match status" value="1"/>
</dbReference>
<dbReference type="Proteomes" id="UP000077115">
    <property type="component" value="Unassembled WGS sequence"/>
</dbReference>
<evidence type="ECO:0000256" key="6">
    <source>
        <dbReference type="ARBA" id="ARBA00023136"/>
    </source>
</evidence>
<organism evidence="10 11">
    <name type="scientific">Batrachochytrium dendrobatidis (strain JEL423)</name>
    <dbReference type="NCBI Taxonomy" id="403673"/>
    <lineage>
        <taxon>Eukaryota</taxon>
        <taxon>Fungi</taxon>
        <taxon>Fungi incertae sedis</taxon>
        <taxon>Chytridiomycota</taxon>
        <taxon>Chytridiomycota incertae sedis</taxon>
        <taxon>Chytridiomycetes</taxon>
        <taxon>Rhizophydiales</taxon>
        <taxon>Rhizophydiales incertae sedis</taxon>
        <taxon>Batrachochytrium</taxon>
    </lineage>
</organism>
<keyword evidence="4" id="KW-0931">ER-Golgi transport</keyword>
<dbReference type="AlphaFoldDB" id="A0A177WC37"/>
<protein>
    <recommendedName>
        <fullName evidence="7">Gamma-soluble NSF attachment protein</fullName>
    </recommendedName>
    <alternativeName>
        <fullName evidence="8">N-ethylmaleimide-sensitive factor attachment protein gamma</fullName>
    </alternativeName>
</protein>
<keyword evidence="3" id="KW-0813">Transport</keyword>
<evidence type="ECO:0000256" key="5">
    <source>
        <dbReference type="ARBA" id="ARBA00022927"/>
    </source>
</evidence>
<evidence type="ECO:0000256" key="7">
    <source>
        <dbReference type="ARBA" id="ARBA00040047"/>
    </source>
</evidence>
<evidence type="ECO:0000313" key="10">
    <source>
        <dbReference type="EMBL" id="OAJ37366.1"/>
    </source>
</evidence>
<proteinExistence type="inferred from homology"/>
<dbReference type="eggNOG" id="KOG1585">
    <property type="taxonomic scope" value="Eukaryota"/>
</dbReference>
<comment type="subcellular location">
    <subcellularLocation>
        <location evidence="1">Membrane</location>
        <topology evidence="1">Peripheral membrane protein</topology>
    </subcellularLocation>
</comment>
<dbReference type="EMBL" id="DS022300">
    <property type="protein sequence ID" value="OAJ37366.1"/>
    <property type="molecule type" value="Genomic_DNA"/>
</dbReference>
<comment type="similarity">
    <text evidence="2">Belongs to the SNAP family.</text>
</comment>
<dbReference type="Pfam" id="PF14938">
    <property type="entry name" value="SNAP"/>
    <property type="match status" value="1"/>
</dbReference>
<dbReference type="OrthoDB" id="9984275at2759"/>
<keyword evidence="6" id="KW-0472">Membrane</keyword>
<dbReference type="GO" id="GO:0005774">
    <property type="term" value="C:vacuolar membrane"/>
    <property type="evidence" value="ECO:0007669"/>
    <property type="project" value="TreeGrafter"/>
</dbReference>
<dbReference type="PANTHER" id="PTHR13768">
    <property type="entry name" value="SOLUBLE NSF ATTACHMENT PROTEIN SNAP"/>
    <property type="match status" value="1"/>
</dbReference>
<evidence type="ECO:0000313" key="11">
    <source>
        <dbReference type="Proteomes" id="UP000077115"/>
    </source>
</evidence>
<reference evidence="10 11" key="1">
    <citation type="submission" date="2006-10" db="EMBL/GenBank/DDBJ databases">
        <title>The Genome Sequence of Batrachochytrium dendrobatidis JEL423.</title>
        <authorList>
            <consortium name="The Broad Institute Genome Sequencing Platform"/>
            <person name="Birren B."/>
            <person name="Lander E."/>
            <person name="Galagan J."/>
            <person name="Cuomo C."/>
            <person name="Devon K."/>
            <person name="Jaffe D."/>
            <person name="Butler J."/>
            <person name="Alvarez P."/>
            <person name="Gnerre S."/>
            <person name="Grabherr M."/>
            <person name="Kleber M."/>
            <person name="Mauceli E."/>
            <person name="Brockman W."/>
            <person name="Young S."/>
            <person name="LaButti K."/>
            <person name="Sykes S."/>
            <person name="DeCaprio D."/>
            <person name="Crawford M."/>
            <person name="Koehrsen M."/>
            <person name="Engels R."/>
            <person name="Montgomery P."/>
            <person name="Pearson M."/>
            <person name="Howarth C."/>
            <person name="Larson L."/>
            <person name="White J."/>
            <person name="O'Leary S."/>
            <person name="Kodira C."/>
            <person name="Zeng Q."/>
            <person name="Yandava C."/>
            <person name="Alvarado L."/>
            <person name="Longcore J."/>
            <person name="James T."/>
        </authorList>
    </citation>
    <scope>NUCLEOTIDE SEQUENCE [LARGE SCALE GENOMIC DNA]</scope>
    <source>
        <strain evidence="10 11">JEL423</strain>
    </source>
</reference>
<evidence type="ECO:0000256" key="3">
    <source>
        <dbReference type="ARBA" id="ARBA00022448"/>
    </source>
</evidence>
<dbReference type="STRING" id="403673.A0A177WC37"/>
<dbReference type="GO" id="GO:0019905">
    <property type="term" value="F:syntaxin binding"/>
    <property type="evidence" value="ECO:0007669"/>
    <property type="project" value="TreeGrafter"/>
</dbReference>
<feature type="region of interest" description="Disordered" evidence="9">
    <location>
        <begin position="281"/>
        <end position="316"/>
    </location>
</feature>
<evidence type="ECO:0000256" key="8">
    <source>
        <dbReference type="ARBA" id="ARBA00042485"/>
    </source>
</evidence>
<evidence type="ECO:0000256" key="2">
    <source>
        <dbReference type="ARBA" id="ARBA00010050"/>
    </source>
</evidence>
<name>A0A177WC37_BATDL</name>
<evidence type="ECO:0000256" key="1">
    <source>
        <dbReference type="ARBA" id="ARBA00004170"/>
    </source>
</evidence>
<keyword evidence="5" id="KW-0653">Protein transport</keyword>
<evidence type="ECO:0000256" key="4">
    <source>
        <dbReference type="ARBA" id="ARBA00022892"/>
    </source>
</evidence>
<evidence type="ECO:0000256" key="9">
    <source>
        <dbReference type="SAM" id="MobiDB-lite"/>
    </source>
</evidence>
<dbReference type="InterPro" id="IPR000744">
    <property type="entry name" value="NSF_attach"/>
</dbReference>
<accession>A0A177WC37</accession>
<dbReference type="GO" id="GO:0016192">
    <property type="term" value="P:vesicle-mediated transport"/>
    <property type="evidence" value="ECO:0007669"/>
    <property type="project" value="UniProtKB-KW"/>
</dbReference>
<reference evidence="10 11" key="2">
    <citation type="submission" date="2016-05" db="EMBL/GenBank/DDBJ databases">
        <title>Lineage-specific infection strategies underlie the spectrum of fungal disease in amphibians.</title>
        <authorList>
            <person name="Cuomo C.A."/>
            <person name="Farrer R.A."/>
            <person name="James T."/>
            <person name="Longcore J."/>
            <person name="Birren B."/>
        </authorList>
    </citation>
    <scope>NUCLEOTIDE SEQUENCE [LARGE SCALE GENOMIC DNA]</scope>
    <source>
        <strain evidence="10 11">JEL423</strain>
    </source>
</reference>
<dbReference type="InterPro" id="IPR011990">
    <property type="entry name" value="TPR-like_helical_dom_sf"/>
</dbReference>
<dbReference type="GO" id="GO:0005483">
    <property type="term" value="F:soluble NSF attachment protein activity"/>
    <property type="evidence" value="ECO:0007669"/>
    <property type="project" value="TreeGrafter"/>
</dbReference>
<gene>
    <name evidence="10" type="ORF">BDEG_21397</name>
</gene>
<dbReference type="GO" id="GO:0031201">
    <property type="term" value="C:SNARE complex"/>
    <property type="evidence" value="ECO:0007669"/>
    <property type="project" value="TreeGrafter"/>
</dbReference>
<dbReference type="SUPFAM" id="SSF48452">
    <property type="entry name" value="TPR-like"/>
    <property type="match status" value="1"/>
</dbReference>
<dbReference type="VEuPathDB" id="FungiDB:BDEG_21397"/>
<dbReference type="GO" id="GO:0006886">
    <property type="term" value="P:intracellular protein transport"/>
    <property type="evidence" value="ECO:0007669"/>
    <property type="project" value="InterPro"/>
</dbReference>
<sequence length="316" mass="35174">MGEADDLMKDGAKALTKTSFFGKAKPDYDDALNSFEQAANLYRNDRQYARAAEALQQAAECHRNLNSMFLAAKALETAANVLSQNMNDPQRAGTVYQQASQYFLVQGSPDRAGEMLEKAAKAFETVDASKAIEYYTESCTLYEEEDRLRFGVDTFKRAIGFCLRSSKLDQAIALSIRLESAYLKIDNQPLYNRQALTNVILFLSKGDQSAAQRQYEMSLQKNNRFEQTEEGQVTQDLLTACQTGDTGIFEGMQRSPAIRFLDNDVGKLFKNVVTDLSQAAPQGGHFASNEGNNNEHASGAQDLRNLQDEVEEEGFL</sequence>